<keyword evidence="2" id="KW-1133">Transmembrane helix</keyword>
<evidence type="ECO:0000259" key="3">
    <source>
        <dbReference type="SMART" id="SM00331"/>
    </source>
</evidence>
<keyword evidence="1" id="KW-0378">Hydrolase</keyword>
<feature type="transmembrane region" description="Helical" evidence="2">
    <location>
        <begin position="77"/>
        <end position="97"/>
    </location>
</feature>
<dbReference type="OrthoDB" id="369918at2"/>
<dbReference type="EMBL" id="FOFU01000001">
    <property type="protein sequence ID" value="SEP73153.1"/>
    <property type="molecule type" value="Genomic_DNA"/>
</dbReference>
<reference evidence="4 5" key="1">
    <citation type="submission" date="2016-10" db="EMBL/GenBank/DDBJ databases">
        <authorList>
            <person name="de Groot N.N."/>
        </authorList>
    </citation>
    <scope>NUCLEOTIDE SEQUENCE [LARGE SCALE GENOMIC DNA]</scope>
    <source>
        <strain evidence="4 5">B25</strain>
    </source>
</reference>
<dbReference type="Pfam" id="PF07228">
    <property type="entry name" value="SpoIIE"/>
    <property type="match status" value="1"/>
</dbReference>
<dbReference type="SUPFAM" id="SSF81606">
    <property type="entry name" value="PP2C-like"/>
    <property type="match status" value="1"/>
</dbReference>
<dbReference type="SMART" id="SM00331">
    <property type="entry name" value="PP2C_SIG"/>
    <property type="match status" value="1"/>
</dbReference>
<evidence type="ECO:0000313" key="4">
    <source>
        <dbReference type="EMBL" id="SEP73153.1"/>
    </source>
</evidence>
<feature type="transmembrane region" description="Helical" evidence="2">
    <location>
        <begin position="125"/>
        <end position="142"/>
    </location>
</feature>
<feature type="domain" description="PPM-type phosphatase" evidence="3">
    <location>
        <begin position="215"/>
        <end position="464"/>
    </location>
</feature>
<dbReference type="PANTHER" id="PTHR43156:SF2">
    <property type="entry name" value="STAGE II SPORULATION PROTEIN E"/>
    <property type="match status" value="1"/>
</dbReference>
<evidence type="ECO:0000256" key="2">
    <source>
        <dbReference type="SAM" id="Phobius"/>
    </source>
</evidence>
<dbReference type="GO" id="GO:0016791">
    <property type="term" value="F:phosphatase activity"/>
    <property type="evidence" value="ECO:0007669"/>
    <property type="project" value="TreeGrafter"/>
</dbReference>
<organism evidence="4 5">
    <name type="scientific">Treponema bryantii</name>
    <dbReference type="NCBI Taxonomy" id="163"/>
    <lineage>
        <taxon>Bacteria</taxon>
        <taxon>Pseudomonadati</taxon>
        <taxon>Spirochaetota</taxon>
        <taxon>Spirochaetia</taxon>
        <taxon>Spirochaetales</taxon>
        <taxon>Treponemataceae</taxon>
        <taxon>Treponema</taxon>
    </lineage>
</organism>
<name>A0A1H9A9N5_9SPIR</name>
<proteinExistence type="predicted"/>
<accession>A0A1H9A9N5</accession>
<dbReference type="Proteomes" id="UP000182360">
    <property type="component" value="Unassembled WGS sequence"/>
</dbReference>
<dbReference type="RefSeq" id="WP_074640139.1">
    <property type="nucleotide sequence ID" value="NZ_FOFU01000001.1"/>
</dbReference>
<gene>
    <name evidence="4" type="ORF">SAMN04487977_101249</name>
</gene>
<dbReference type="InterPro" id="IPR001932">
    <property type="entry name" value="PPM-type_phosphatase-like_dom"/>
</dbReference>
<dbReference type="PANTHER" id="PTHR43156">
    <property type="entry name" value="STAGE II SPORULATION PROTEIN E-RELATED"/>
    <property type="match status" value="1"/>
</dbReference>
<dbReference type="InterPro" id="IPR052016">
    <property type="entry name" value="Bact_Sigma-Reg"/>
</dbReference>
<protein>
    <submittedName>
        <fullName evidence="4">Serine phosphatase RsbU, regulator of sigma subunit</fullName>
    </submittedName>
</protein>
<dbReference type="Gene3D" id="3.60.40.10">
    <property type="entry name" value="PPM-type phosphatase domain"/>
    <property type="match status" value="1"/>
</dbReference>
<keyword evidence="2" id="KW-0472">Membrane</keyword>
<evidence type="ECO:0000313" key="5">
    <source>
        <dbReference type="Proteomes" id="UP000182360"/>
    </source>
</evidence>
<dbReference type="AlphaFoldDB" id="A0A1H9A9N5"/>
<keyword evidence="5" id="KW-1185">Reference proteome</keyword>
<feature type="transmembrane region" description="Helical" evidence="2">
    <location>
        <begin position="103"/>
        <end position="120"/>
    </location>
</feature>
<keyword evidence="2" id="KW-0812">Transmembrane</keyword>
<feature type="transmembrane region" description="Helical" evidence="2">
    <location>
        <begin position="51"/>
        <end position="70"/>
    </location>
</feature>
<dbReference type="InterPro" id="IPR036457">
    <property type="entry name" value="PPM-type-like_dom_sf"/>
</dbReference>
<evidence type="ECO:0000256" key="1">
    <source>
        <dbReference type="ARBA" id="ARBA00022801"/>
    </source>
</evidence>
<feature type="transmembrane region" description="Helical" evidence="2">
    <location>
        <begin position="23"/>
        <end position="45"/>
    </location>
</feature>
<sequence>MKNLLKQLMPSNRQHSEYNAQKNYHMASLISLAIAIEGFILSIVSLIDSNFVIVLTTLAYALLMLATFIYTKLTKKLTFFYISASIMVICLTVWFLYSGGTEGFGIIWIAVIPLFTLYLIPYKCFLCINFVVLVLLMAGLWSPLGDTELVYAFNNAFKTRFPLLYLFEFIFSIFLKHRIFMTENELLEQKDILASENKMAALIQKSFFQQEMSSFKGWDIACSLIPLAGISGDLYDLYPKHVSLEKTDKKKTTKKKSESNEKEEIKGLGIFDSSGHGITTGIITMLAKNIFKQEFYESENKSIVDLVENINVRFNVEKGEVDTYMTGILLRMKEVDSKGNGHIEFVNAGHQSPIIYRKQNESFELINNSTLSVGAIGLSSIEPYYDSIELTMSKGDELILYTDGVINCCAPGGRRLGQQGFINILAANINKPADEQLNDVISGIASFKGMEPSKDDMTIMVLRYQG</sequence>